<accession>A0A1B1S4T9</accession>
<dbReference type="AlphaFoldDB" id="A0A1B1S4T9"/>
<dbReference type="SUPFAM" id="SSF51182">
    <property type="entry name" value="RmlC-like cupins"/>
    <property type="match status" value="1"/>
</dbReference>
<protein>
    <submittedName>
        <fullName evidence="2">Cupin</fullName>
    </submittedName>
</protein>
<dbReference type="Pfam" id="PF06172">
    <property type="entry name" value="Cupin_5"/>
    <property type="match status" value="1"/>
</dbReference>
<dbReference type="Gene3D" id="2.60.120.10">
    <property type="entry name" value="Jelly Rolls"/>
    <property type="match status" value="1"/>
</dbReference>
<dbReference type="InterPro" id="IPR009327">
    <property type="entry name" value="Cupin_DUF985"/>
</dbReference>
<dbReference type="KEGG" id="pll:I858_014495"/>
<dbReference type="PANTHER" id="PTHR33387">
    <property type="entry name" value="RMLC-LIKE JELLY ROLL FOLD PROTEIN"/>
    <property type="match status" value="1"/>
</dbReference>
<evidence type="ECO:0000313" key="2">
    <source>
        <dbReference type="EMBL" id="ANU28198.1"/>
    </source>
</evidence>
<dbReference type="PANTHER" id="PTHR33387:SF3">
    <property type="entry name" value="DUF985 DOMAIN-CONTAINING PROTEIN"/>
    <property type="match status" value="1"/>
</dbReference>
<gene>
    <name evidence="2" type="ORF">I858_014495</name>
</gene>
<reference evidence="2" key="1">
    <citation type="submission" date="2016-10" db="EMBL/GenBank/DDBJ databases">
        <authorList>
            <person name="See-Too W.S."/>
        </authorList>
    </citation>
    <scope>NUCLEOTIDE SEQUENCE</scope>
    <source>
        <strain evidence="2">L10.15</strain>
    </source>
</reference>
<evidence type="ECO:0000259" key="1">
    <source>
        <dbReference type="Pfam" id="PF06172"/>
    </source>
</evidence>
<dbReference type="InterPro" id="IPR039935">
    <property type="entry name" value="YML079W-like"/>
</dbReference>
<dbReference type="EMBL" id="CP016540">
    <property type="protein sequence ID" value="ANU28198.1"/>
    <property type="molecule type" value="Genomic_DNA"/>
</dbReference>
<evidence type="ECO:0000313" key="3">
    <source>
        <dbReference type="Proteomes" id="UP000053354"/>
    </source>
</evidence>
<dbReference type="CDD" id="cd06121">
    <property type="entry name" value="cupin_YML079wp"/>
    <property type="match status" value="1"/>
</dbReference>
<keyword evidence="3" id="KW-1185">Reference proteome</keyword>
<dbReference type="STRING" id="1302659.I858_014495"/>
<dbReference type="Proteomes" id="UP000053354">
    <property type="component" value="Chromosome"/>
</dbReference>
<dbReference type="InterPro" id="IPR011051">
    <property type="entry name" value="RmlC_Cupin_sf"/>
</dbReference>
<sequence>MENMRAEDWITRFDMSAHPEGGYYKQSFVSPEKITTTDHPKERNLYTSIYFLLQSQDISHFHRLKSDELWYFHAGEAVTVHILSSKGEYRAEKLGLDIFAGEHPQVLVEKGSIFGSTVDAKDAFSLVGCMVSPGFDFADFELLLQSDLLELYPEHEQIIEKLAYKKIPSTLSNTEDKC</sequence>
<feature type="domain" description="DUF985" evidence="1">
    <location>
        <begin position="7"/>
        <end position="143"/>
    </location>
</feature>
<organism evidence="2 3">
    <name type="scientific">Planococcus versutus</name>
    <dbReference type="NCBI Taxonomy" id="1302659"/>
    <lineage>
        <taxon>Bacteria</taxon>
        <taxon>Bacillati</taxon>
        <taxon>Bacillota</taxon>
        <taxon>Bacilli</taxon>
        <taxon>Bacillales</taxon>
        <taxon>Caryophanaceae</taxon>
        <taxon>Planococcus</taxon>
    </lineage>
</organism>
<name>A0A1B1S4T9_9BACL</name>
<dbReference type="InterPro" id="IPR014710">
    <property type="entry name" value="RmlC-like_jellyroll"/>
</dbReference>
<proteinExistence type="predicted"/>